<dbReference type="CDD" id="cd05009">
    <property type="entry name" value="SIS_GlmS_GlmD_2"/>
    <property type="match status" value="1"/>
</dbReference>
<feature type="domain" description="SIS" evidence="8">
    <location>
        <begin position="455"/>
        <end position="599"/>
    </location>
</feature>
<evidence type="ECO:0000256" key="2">
    <source>
        <dbReference type="ARBA" id="ARBA00012916"/>
    </source>
</evidence>
<keyword evidence="3 9" id="KW-0032">Aminotransferase</keyword>
<dbReference type="PANTHER" id="PTHR10937">
    <property type="entry name" value="GLUCOSAMINE--FRUCTOSE-6-PHOSPHATE AMINOTRANSFERASE, ISOMERIZING"/>
    <property type="match status" value="1"/>
</dbReference>
<evidence type="ECO:0000256" key="3">
    <source>
        <dbReference type="ARBA" id="ARBA00022576"/>
    </source>
</evidence>
<protein>
    <recommendedName>
        <fullName evidence="2">glutamine--fructose-6-phosphate transaminase (isomerizing)</fullName>
        <ecNumber evidence="2">2.6.1.16</ecNumber>
    </recommendedName>
</protein>
<keyword evidence="4 9" id="KW-0808">Transferase</keyword>
<dbReference type="InterPro" id="IPR005855">
    <property type="entry name" value="GFAT"/>
</dbReference>
<dbReference type="Pfam" id="PF13522">
    <property type="entry name" value="GATase_6"/>
    <property type="match status" value="1"/>
</dbReference>
<evidence type="ECO:0000259" key="8">
    <source>
        <dbReference type="PROSITE" id="PS51464"/>
    </source>
</evidence>
<dbReference type="EMBL" id="DTFF01000033">
    <property type="protein sequence ID" value="HGI87479.1"/>
    <property type="molecule type" value="Genomic_DNA"/>
</dbReference>
<evidence type="ECO:0000256" key="1">
    <source>
        <dbReference type="ARBA" id="ARBA00001031"/>
    </source>
</evidence>
<dbReference type="InterPro" id="IPR017932">
    <property type="entry name" value="GATase_2_dom"/>
</dbReference>
<dbReference type="Pfam" id="PF01380">
    <property type="entry name" value="SIS"/>
    <property type="match status" value="2"/>
</dbReference>
<dbReference type="InterPro" id="IPR029055">
    <property type="entry name" value="Ntn_hydrolases_N"/>
</dbReference>
<keyword evidence="5" id="KW-0677">Repeat</keyword>
<dbReference type="GO" id="GO:0004360">
    <property type="term" value="F:glutamine-fructose-6-phosphate transaminase (isomerizing) activity"/>
    <property type="evidence" value="ECO:0007669"/>
    <property type="project" value="UniProtKB-EC"/>
</dbReference>
<dbReference type="GO" id="GO:0006002">
    <property type="term" value="P:fructose 6-phosphate metabolic process"/>
    <property type="evidence" value="ECO:0007669"/>
    <property type="project" value="TreeGrafter"/>
</dbReference>
<sequence length="607" mass="66712">MGGVFAVLSPTHQDVVEHVVKGLKQLEYRGFNGSGIAVFLDDEVAVYKDARRIDAVADKYNLKSLSSWIALGHTRYATHGKPHADNTQPHTDCSNRIAVAEDGVLANYEALKDSLIVEGHRIVSRCDAELIAHLIEKHYAIVNDFKSAFMKTIAELDGYFSLVAMDSACKCFLAYSRGPALYVGVSKDFITISSSKSALLGLADRYFKLERNEVALVRSSGVLVETLDGVRIEKTFNTMDVDPRYADKDGYPHHMLREIYDVPDALMRTLYTVQEKYLNFAARLVIDAERVFMIANGSSLHAAYIGSYYLTELAGVTPIVVSAAEFPLYHVDNVGPGTVVIAISQSGETSDVITSVFEAKLRGATILGMTNYIGSKIANISNLYLPIGAGPEIAIPATKTFTSTLLLLYLVSLKASLQAKRISNDEFRSSVNEVKKLSANLNSYLRHIELQSEVVAKSMMQCKSGYVVSRGLTYPLALEGALKLKEAAYIHAEGVEAGEFKHGPQTLLEEGVFALFILPVEKQASQATYDLISMALEKSATTIAVGFEVEQRLSELNVNLLKVLVPYVNRHLAPVILSIPIQFIAYKLGVLLQRPIDSPRYLSKTVH</sequence>
<feature type="domain" description="SIS" evidence="8">
    <location>
        <begin position="281"/>
        <end position="421"/>
    </location>
</feature>
<evidence type="ECO:0000256" key="5">
    <source>
        <dbReference type="ARBA" id="ARBA00022737"/>
    </source>
</evidence>
<comment type="caution">
    <text evidence="9">The sequence shown here is derived from an EMBL/GenBank/DDBJ whole genome shotgun (WGS) entry which is preliminary data.</text>
</comment>
<reference evidence="9" key="1">
    <citation type="journal article" date="2020" name="mSystems">
        <title>Genome- and Community-Level Interaction Insights into Carbon Utilization and Element Cycling Functions of Hydrothermarchaeota in Hydrothermal Sediment.</title>
        <authorList>
            <person name="Zhou Z."/>
            <person name="Liu Y."/>
            <person name="Xu W."/>
            <person name="Pan J."/>
            <person name="Luo Z.H."/>
            <person name="Li M."/>
        </authorList>
    </citation>
    <scope>NUCLEOTIDE SEQUENCE [LARGE SCALE GENOMIC DNA]</scope>
    <source>
        <strain evidence="9">SpSt-732</strain>
    </source>
</reference>
<dbReference type="InterPro" id="IPR046348">
    <property type="entry name" value="SIS_dom_sf"/>
</dbReference>
<dbReference type="InterPro" id="IPR035466">
    <property type="entry name" value="GlmS/AgaS_SIS"/>
</dbReference>
<keyword evidence="6" id="KW-0315">Glutamine amidotransferase</keyword>
<dbReference type="PANTHER" id="PTHR10937:SF0">
    <property type="entry name" value="GLUTAMINE--FRUCTOSE-6-PHOSPHATE TRANSAMINASE (ISOMERIZING)"/>
    <property type="match status" value="1"/>
</dbReference>
<evidence type="ECO:0000313" key="9">
    <source>
        <dbReference type="EMBL" id="HGI87479.1"/>
    </source>
</evidence>
<name>A0A7C4BBS4_9CREN</name>
<evidence type="ECO:0000256" key="6">
    <source>
        <dbReference type="ARBA" id="ARBA00022962"/>
    </source>
</evidence>
<dbReference type="CDD" id="cd05008">
    <property type="entry name" value="SIS_GlmS_GlmD_1"/>
    <property type="match status" value="1"/>
</dbReference>
<accession>A0A7C4BBS4</accession>
<organism evidence="9">
    <name type="scientific">Ignisphaera aggregans</name>
    <dbReference type="NCBI Taxonomy" id="334771"/>
    <lineage>
        <taxon>Archaea</taxon>
        <taxon>Thermoproteota</taxon>
        <taxon>Thermoprotei</taxon>
        <taxon>Desulfurococcales</taxon>
        <taxon>Desulfurococcaceae</taxon>
        <taxon>Ignisphaera</taxon>
    </lineage>
</organism>
<dbReference type="PROSITE" id="PS51278">
    <property type="entry name" value="GATASE_TYPE_2"/>
    <property type="match status" value="1"/>
</dbReference>
<dbReference type="GO" id="GO:0006047">
    <property type="term" value="P:UDP-N-acetylglucosamine metabolic process"/>
    <property type="evidence" value="ECO:0007669"/>
    <property type="project" value="TreeGrafter"/>
</dbReference>
<dbReference type="EC" id="2.6.1.16" evidence="2"/>
<gene>
    <name evidence="9" type="primary">glmS</name>
    <name evidence="9" type="ORF">ENV14_03700</name>
</gene>
<comment type="catalytic activity">
    <reaction evidence="1">
        <text>D-fructose 6-phosphate + L-glutamine = D-glucosamine 6-phosphate + L-glutamate</text>
        <dbReference type="Rhea" id="RHEA:13237"/>
        <dbReference type="ChEBI" id="CHEBI:29985"/>
        <dbReference type="ChEBI" id="CHEBI:58359"/>
        <dbReference type="ChEBI" id="CHEBI:58725"/>
        <dbReference type="ChEBI" id="CHEBI:61527"/>
        <dbReference type="EC" id="2.6.1.16"/>
    </reaction>
</comment>
<dbReference type="SUPFAM" id="SSF53697">
    <property type="entry name" value="SIS domain"/>
    <property type="match status" value="1"/>
</dbReference>
<dbReference type="Gene3D" id="3.60.20.10">
    <property type="entry name" value="Glutamine Phosphoribosylpyrophosphate, subunit 1, domain 1"/>
    <property type="match status" value="1"/>
</dbReference>
<proteinExistence type="predicted"/>
<evidence type="ECO:0000259" key="7">
    <source>
        <dbReference type="PROSITE" id="PS51278"/>
    </source>
</evidence>
<dbReference type="SUPFAM" id="SSF56235">
    <property type="entry name" value="N-terminal nucleophile aminohydrolases (Ntn hydrolases)"/>
    <property type="match status" value="1"/>
</dbReference>
<dbReference type="NCBIfam" id="TIGR01135">
    <property type="entry name" value="glmS"/>
    <property type="match status" value="1"/>
</dbReference>
<dbReference type="Gene3D" id="3.40.50.10490">
    <property type="entry name" value="Glucose-6-phosphate isomerase like protein, domain 1"/>
    <property type="match status" value="2"/>
</dbReference>
<dbReference type="GO" id="GO:0006487">
    <property type="term" value="P:protein N-linked glycosylation"/>
    <property type="evidence" value="ECO:0007669"/>
    <property type="project" value="TreeGrafter"/>
</dbReference>
<dbReference type="InterPro" id="IPR035490">
    <property type="entry name" value="GlmS/FrlB_SIS"/>
</dbReference>
<feature type="domain" description="Glutamine amidotransferase type-2" evidence="7">
    <location>
        <begin position="1"/>
        <end position="220"/>
    </location>
</feature>
<evidence type="ECO:0000256" key="4">
    <source>
        <dbReference type="ARBA" id="ARBA00022679"/>
    </source>
</evidence>
<dbReference type="NCBIfam" id="NF001484">
    <property type="entry name" value="PRK00331.1"/>
    <property type="match status" value="1"/>
</dbReference>
<dbReference type="InterPro" id="IPR001347">
    <property type="entry name" value="SIS_dom"/>
</dbReference>
<dbReference type="GO" id="GO:0097367">
    <property type="term" value="F:carbohydrate derivative binding"/>
    <property type="evidence" value="ECO:0007669"/>
    <property type="project" value="InterPro"/>
</dbReference>
<dbReference type="PROSITE" id="PS51464">
    <property type="entry name" value="SIS"/>
    <property type="match status" value="2"/>
</dbReference>
<dbReference type="AlphaFoldDB" id="A0A7C4BBS4"/>